<dbReference type="EMBL" id="NESP01000001">
    <property type="protein sequence ID" value="PUE58282.1"/>
    <property type="molecule type" value="Genomic_DNA"/>
</dbReference>
<dbReference type="Gene3D" id="3.30.420.150">
    <property type="entry name" value="Exopolyphosphatase. Domain 2"/>
    <property type="match status" value="1"/>
</dbReference>
<evidence type="ECO:0000313" key="9">
    <source>
        <dbReference type="Proteomes" id="UP000251341"/>
    </source>
</evidence>
<name>A0A315EQQ6_9BURK</name>
<evidence type="ECO:0000259" key="6">
    <source>
        <dbReference type="Pfam" id="PF02541"/>
    </source>
</evidence>
<dbReference type="GO" id="GO:0006793">
    <property type="term" value="P:phosphorus metabolic process"/>
    <property type="evidence" value="ECO:0007669"/>
    <property type="project" value="InterPro"/>
</dbReference>
<dbReference type="InterPro" id="IPR050273">
    <property type="entry name" value="GppA/Ppx_hydrolase"/>
</dbReference>
<gene>
    <name evidence="8" type="ORF">B9Z44_00875</name>
</gene>
<feature type="domain" description="Ppx/GppA phosphatase C-terminal" evidence="7">
    <location>
        <begin position="311"/>
        <end position="485"/>
    </location>
</feature>
<evidence type="ECO:0000256" key="4">
    <source>
        <dbReference type="ARBA" id="ARBA00022801"/>
    </source>
</evidence>
<evidence type="ECO:0000256" key="5">
    <source>
        <dbReference type="ARBA" id="ARBA00047607"/>
    </source>
</evidence>
<comment type="catalytic activity">
    <reaction evidence="5">
        <text>[phosphate](n) + H2O = [phosphate](n-1) + phosphate + H(+)</text>
        <dbReference type="Rhea" id="RHEA:21528"/>
        <dbReference type="Rhea" id="RHEA-COMP:9859"/>
        <dbReference type="Rhea" id="RHEA-COMP:14279"/>
        <dbReference type="ChEBI" id="CHEBI:15377"/>
        <dbReference type="ChEBI" id="CHEBI:15378"/>
        <dbReference type="ChEBI" id="CHEBI:16838"/>
        <dbReference type="ChEBI" id="CHEBI:43474"/>
        <dbReference type="EC" id="3.6.1.11"/>
    </reaction>
</comment>
<evidence type="ECO:0000256" key="2">
    <source>
        <dbReference type="ARBA" id="ARBA00012451"/>
    </source>
</evidence>
<sequence>MKHGTLLAAIDLGSNSFRLEIGRYDHGQIQRVAYLKETVRQGNGLDDDRNLTEEAMQRGWDCLARFAERLAGFKKSQVRAVATQTLREAKNREAFLMKGCEILGFPIEVIAGPEEARLIYQGVAHMLPSDNERRLVIDIGGRSTELVLGQGLDARETASFRVGSVAWSMTYFPTGEFTEQAFYRAEIAAQAVLEEAISAYPRDQWQKAYGASGTVGAVADILALSGFPEGEISLEGLDWLVKCLVRAGQASKVQLEGLKDDRRAVIGGGVSVLRALMTLLQITKLHVAQGALRHGVLFEMVEREDHNTDTRDLSIQRLAVKFSVDTTQGQRVGRVAVHLLQFMYPKLSSDEATHMERRCRKLSWAAQLHEVGVAISHSDYHKHGAYILDNADLLGFSMPELHRLGLLVLGQRGKLKKLEAELEETEFAKLLMALRLSLILCHARKDPEHQILKLHCDDHKQRITLTASDAWVNDYPQSTHLLKQESASWQKTPWAFEFVTNK</sequence>
<dbReference type="Gene3D" id="3.30.420.40">
    <property type="match status" value="1"/>
</dbReference>
<dbReference type="SUPFAM" id="SSF53067">
    <property type="entry name" value="Actin-like ATPase domain"/>
    <property type="match status" value="2"/>
</dbReference>
<dbReference type="Gene3D" id="1.10.3210.10">
    <property type="entry name" value="Hypothetical protein af1432"/>
    <property type="match status" value="1"/>
</dbReference>
<dbReference type="PIRSF" id="PIRSF001267">
    <property type="entry name" value="Pyrophosphatase_GppA_Ppx"/>
    <property type="match status" value="1"/>
</dbReference>
<evidence type="ECO:0000256" key="1">
    <source>
        <dbReference type="ARBA" id="ARBA00007125"/>
    </source>
</evidence>
<dbReference type="Pfam" id="PF02541">
    <property type="entry name" value="Ppx-GppA"/>
    <property type="match status" value="1"/>
</dbReference>
<dbReference type="InterPro" id="IPR022371">
    <property type="entry name" value="Exopolyphosphatase"/>
</dbReference>
<feature type="domain" description="Ppx/GppA phosphatase N-terminal" evidence="6">
    <location>
        <begin position="23"/>
        <end position="303"/>
    </location>
</feature>
<dbReference type="RefSeq" id="WP_108401436.1">
    <property type="nucleotide sequence ID" value="NZ_NESP01000001.1"/>
</dbReference>
<dbReference type="SUPFAM" id="SSF109604">
    <property type="entry name" value="HD-domain/PDEase-like"/>
    <property type="match status" value="1"/>
</dbReference>
<proteinExistence type="inferred from homology"/>
<dbReference type="InterPro" id="IPR003695">
    <property type="entry name" value="Ppx_GppA_N"/>
</dbReference>
<dbReference type="FunFam" id="3.30.420.40:FF:000023">
    <property type="entry name" value="Guanosine-5'-triphosphate,3'-diphosphate pyrophosphatase"/>
    <property type="match status" value="1"/>
</dbReference>
<dbReference type="EC" id="3.6.1.11" evidence="2"/>
<protein>
    <recommendedName>
        <fullName evidence="3">Exopolyphosphatase</fullName>
        <ecNumber evidence="2">3.6.1.11</ecNumber>
    </recommendedName>
</protein>
<evidence type="ECO:0000259" key="7">
    <source>
        <dbReference type="Pfam" id="PF21447"/>
    </source>
</evidence>
<dbReference type="Pfam" id="PF21447">
    <property type="entry name" value="Ppx-GppA_III"/>
    <property type="match status" value="1"/>
</dbReference>
<evidence type="ECO:0000256" key="3">
    <source>
        <dbReference type="ARBA" id="ARBA00020416"/>
    </source>
</evidence>
<dbReference type="NCBIfam" id="TIGR03706">
    <property type="entry name" value="exo_poly_only"/>
    <property type="match status" value="1"/>
</dbReference>
<reference evidence="8 9" key="1">
    <citation type="submission" date="2017-04" db="EMBL/GenBank/DDBJ databases">
        <title>Unexpected and diverse lifestyles within the genus Limnohabitans.</title>
        <authorList>
            <person name="Kasalicky V."/>
            <person name="Mehrshad M."/>
            <person name="Andrei S.-A."/>
            <person name="Salcher M."/>
            <person name="Kratochvilova H."/>
            <person name="Simek K."/>
            <person name="Ghai R."/>
        </authorList>
    </citation>
    <scope>NUCLEOTIDE SEQUENCE [LARGE SCALE GENOMIC DNA]</scope>
    <source>
        <strain evidence="8 9">MWH-C5</strain>
    </source>
</reference>
<keyword evidence="4" id="KW-0378">Hydrolase</keyword>
<comment type="caution">
    <text evidence="8">The sequence shown here is derived from an EMBL/GenBank/DDBJ whole genome shotgun (WGS) entry which is preliminary data.</text>
</comment>
<comment type="similarity">
    <text evidence="1">Belongs to the GppA/Ppx family.</text>
</comment>
<dbReference type="PANTHER" id="PTHR30005">
    <property type="entry name" value="EXOPOLYPHOSPHATASE"/>
    <property type="match status" value="1"/>
</dbReference>
<dbReference type="Proteomes" id="UP000251341">
    <property type="component" value="Unassembled WGS sequence"/>
</dbReference>
<dbReference type="InterPro" id="IPR030673">
    <property type="entry name" value="PyroPPase_GppA_Ppx"/>
</dbReference>
<dbReference type="CDD" id="cd24053">
    <property type="entry name" value="ASKHA_NBD_EcPPX-GppA-like"/>
    <property type="match status" value="1"/>
</dbReference>
<dbReference type="InterPro" id="IPR043129">
    <property type="entry name" value="ATPase_NBD"/>
</dbReference>
<dbReference type="PANTHER" id="PTHR30005:SF0">
    <property type="entry name" value="RETROGRADE REGULATION PROTEIN 2"/>
    <property type="match status" value="1"/>
</dbReference>
<keyword evidence="9" id="KW-1185">Reference proteome</keyword>
<accession>A0A315EQQ6</accession>
<evidence type="ECO:0000313" key="8">
    <source>
        <dbReference type="EMBL" id="PUE58282.1"/>
    </source>
</evidence>
<dbReference type="GO" id="GO:0004309">
    <property type="term" value="F:exopolyphosphatase activity"/>
    <property type="evidence" value="ECO:0007669"/>
    <property type="project" value="UniProtKB-EC"/>
</dbReference>
<dbReference type="AlphaFoldDB" id="A0A315EQQ6"/>
<organism evidence="8 9">
    <name type="scientific">Limnohabitans curvus</name>
    <dbReference type="NCBI Taxonomy" id="323423"/>
    <lineage>
        <taxon>Bacteria</taxon>
        <taxon>Pseudomonadati</taxon>
        <taxon>Pseudomonadota</taxon>
        <taxon>Betaproteobacteria</taxon>
        <taxon>Burkholderiales</taxon>
        <taxon>Comamonadaceae</taxon>
        <taxon>Limnohabitans</taxon>
    </lineage>
</organism>
<dbReference type="InterPro" id="IPR048950">
    <property type="entry name" value="Ppx_GppA_C"/>
</dbReference>